<dbReference type="Gene3D" id="3.40.50.720">
    <property type="entry name" value="NAD(P)-binding Rossmann-like Domain"/>
    <property type="match status" value="1"/>
</dbReference>
<keyword evidence="3" id="KW-1185">Reference proteome</keyword>
<dbReference type="GO" id="GO:0004029">
    <property type="term" value="F:aldehyde dehydrogenase (NAD+) activity"/>
    <property type="evidence" value="ECO:0007669"/>
    <property type="project" value="TreeGrafter"/>
</dbReference>
<dbReference type="Proteomes" id="UP001063166">
    <property type="component" value="Unassembled WGS sequence"/>
</dbReference>
<sequence length="348" mass="37748">MARTNIFITGGTGFIGGSVLSRFLDRADFEYLNITALVRSPEKAEKLKTLGITPGIGSHQDADLVEKLAMAADIVIAMADVDDLDAARAILSGLEKRYERDVDGQRPIYIHTSGTGVLADDAAGMYASTKIYDDLNPDDIDSLPPTQLHRPVDMAVINADKKGYVRTYIVAPSTIYGIANTKLVDLGVQNPHSIQIPALVDASLDRRQGGMVGEGKNIWNNVSNSDIADLFHVVYNTAMNNPAMGHGREGYFFGENGEHSLYQVGKAIAETLLVVGRGVSPEPTPFTKEEIDKYFGGSTYLGSNARCRANHSRLIGWRPKKTTRDMLASIPDEIAVAMAGKRKQAALH</sequence>
<dbReference type="Pfam" id="PF13460">
    <property type="entry name" value="NAD_binding_10"/>
    <property type="match status" value="1"/>
</dbReference>
<dbReference type="InterPro" id="IPR036291">
    <property type="entry name" value="NAD(P)-bd_dom_sf"/>
</dbReference>
<name>A0A9P3PQF7_LYOSH</name>
<dbReference type="EMBL" id="BRPK01000008">
    <property type="protein sequence ID" value="GLB40153.1"/>
    <property type="molecule type" value="Genomic_DNA"/>
</dbReference>
<dbReference type="PANTHER" id="PTHR48079:SF6">
    <property type="entry name" value="NAD(P)-BINDING DOMAIN-CONTAINING PROTEIN-RELATED"/>
    <property type="match status" value="1"/>
</dbReference>
<organism evidence="2 3">
    <name type="scientific">Lyophyllum shimeji</name>
    <name type="common">Hon-shimeji</name>
    <name type="synonym">Tricholoma shimeji</name>
    <dbReference type="NCBI Taxonomy" id="47721"/>
    <lineage>
        <taxon>Eukaryota</taxon>
        <taxon>Fungi</taxon>
        <taxon>Dikarya</taxon>
        <taxon>Basidiomycota</taxon>
        <taxon>Agaricomycotina</taxon>
        <taxon>Agaricomycetes</taxon>
        <taxon>Agaricomycetidae</taxon>
        <taxon>Agaricales</taxon>
        <taxon>Tricholomatineae</taxon>
        <taxon>Lyophyllaceae</taxon>
        <taxon>Lyophyllum</taxon>
    </lineage>
</organism>
<dbReference type="InterPro" id="IPR051783">
    <property type="entry name" value="NAD(P)-dependent_oxidoreduct"/>
</dbReference>
<accession>A0A9P3PQF7</accession>
<evidence type="ECO:0000259" key="1">
    <source>
        <dbReference type="Pfam" id="PF13460"/>
    </source>
</evidence>
<dbReference type="PANTHER" id="PTHR48079">
    <property type="entry name" value="PROTEIN YEEZ"/>
    <property type="match status" value="1"/>
</dbReference>
<dbReference type="OrthoDB" id="2130169at2759"/>
<comment type="caution">
    <text evidence="2">The sequence shown here is derived from an EMBL/GenBank/DDBJ whole genome shotgun (WGS) entry which is preliminary data.</text>
</comment>
<evidence type="ECO:0000313" key="3">
    <source>
        <dbReference type="Proteomes" id="UP001063166"/>
    </source>
</evidence>
<reference evidence="2" key="1">
    <citation type="submission" date="2022-07" db="EMBL/GenBank/DDBJ databases">
        <title>The genome of Lyophyllum shimeji provides insight into the initial evolution of ectomycorrhizal fungal genome.</title>
        <authorList>
            <person name="Kobayashi Y."/>
            <person name="Shibata T."/>
            <person name="Hirakawa H."/>
            <person name="Shigenobu S."/>
            <person name="Nishiyama T."/>
            <person name="Yamada A."/>
            <person name="Hasebe M."/>
            <person name="Kawaguchi M."/>
        </authorList>
    </citation>
    <scope>NUCLEOTIDE SEQUENCE</scope>
    <source>
        <strain evidence="2">AT787</strain>
    </source>
</reference>
<feature type="domain" description="NAD(P)-binding" evidence="1">
    <location>
        <begin position="10"/>
        <end position="95"/>
    </location>
</feature>
<dbReference type="InterPro" id="IPR016040">
    <property type="entry name" value="NAD(P)-bd_dom"/>
</dbReference>
<evidence type="ECO:0000313" key="2">
    <source>
        <dbReference type="EMBL" id="GLB40153.1"/>
    </source>
</evidence>
<gene>
    <name evidence="2" type="ORF">LshimejAT787_0800240</name>
</gene>
<dbReference type="GO" id="GO:0005737">
    <property type="term" value="C:cytoplasm"/>
    <property type="evidence" value="ECO:0007669"/>
    <property type="project" value="TreeGrafter"/>
</dbReference>
<dbReference type="AlphaFoldDB" id="A0A9P3PQF7"/>
<dbReference type="SUPFAM" id="SSF51735">
    <property type="entry name" value="NAD(P)-binding Rossmann-fold domains"/>
    <property type="match status" value="1"/>
</dbReference>
<protein>
    <submittedName>
        <fullName evidence="2">NAD-P-binding protein</fullName>
    </submittedName>
</protein>
<proteinExistence type="predicted"/>